<sequence length="180" mass="21460">MSQEMEYHISEQRLHIRQIVIDAIAETMDLYGGTPSSGQLYGIMFFENKPMTLDEMKVRMNMSKSNMSYAVRSLVESQMVKKLEEKQDRKELYVAEVDFFHTFQNFFTLKLQREINVMTEAISKALLELTEIIIDEHITDQERNLALQDLYKLRHGQTYYEWLQKFVDALKQEEYFKDFA</sequence>
<reference evidence="6 7" key="1">
    <citation type="submission" date="2017-01" db="EMBL/GenBank/DDBJ databases">
        <authorList>
            <person name="Varghese N."/>
            <person name="Submissions S."/>
        </authorList>
    </citation>
    <scope>NUCLEOTIDE SEQUENCE [LARGE SCALE GENOMIC DNA]</scope>
    <source>
        <strain evidence="6 7">ATCC 23464</strain>
    </source>
</reference>
<protein>
    <recommendedName>
        <fullName evidence="4">HTH-type transcriptional regulator</fullName>
    </recommendedName>
</protein>
<dbReference type="PIRSF" id="PIRSF006707">
    <property type="entry name" value="MJ1563"/>
    <property type="match status" value="1"/>
</dbReference>
<organism evidence="6 7">
    <name type="scientific">Paenibacillus macquariensis</name>
    <dbReference type="NCBI Taxonomy" id="948756"/>
    <lineage>
        <taxon>Bacteria</taxon>
        <taxon>Bacillati</taxon>
        <taxon>Bacillota</taxon>
        <taxon>Bacilli</taxon>
        <taxon>Bacillales</taxon>
        <taxon>Paenibacillaceae</taxon>
        <taxon>Paenibacillus</taxon>
    </lineage>
</organism>
<keyword evidence="2 4" id="KW-0238">DNA-binding</keyword>
<dbReference type="PANTHER" id="PTHR38465:SF1">
    <property type="entry name" value="HTH-TYPE TRANSCRIPTIONAL REGULATOR MJ1563-RELATED"/>
    <property type="match status" value="1"/>
</dbReference>
<keyword evidence="7" id="KW-1185">Reference proteome</keyword>
<keyword evidence="3 4" id="KW-0804">Transcription</keyword>
<dbReference type="GO" id="GO:0003677">
    <property type="term" value="F:DNA binding"/>
    <property type="evidence" value="ECO:0007669"/>
    <property type="project" value="UniProtKB-KW"/>
</dbReference>
<dbReference type="SUPFAM" id="SSF46785">
    <property type="entry name" value="Winged helix' DNA-binding domain"/>
    <property type="match status" value="1"/>
</dbReference>
<dbReference type="InterPro" id="IPR000835">
    <property type="entry name" value="HTH_MarR-typ"/>
</dbReference>
<evidence type="ECO:0000313" key="7">
    <source>
        <dbReference type="Proteomes" id="UP000186666"/>
    </source>
</evidence>
<comment type="caution">
    <text evidence="6">The sequence shown here is derived from an EMBL/GenBank/DDBJ whole genome shotgun (WGS) entry which is preliminary data.</text>
</comment>
<dbReference type="Gene3D" id="1.10.10.10">
    <property type="entry name" value="Winged helix-like DNA-binding domain superfamily/Winged helix DNA-binding domain"/>
    <property type="match status" value="1"/>
</dbReference>
<dbReference type="EMBL" id="FTNK01000007">
    <property type="protein sequence ID" value="SIR12516.1"/>
    <property type="molecule type" value="Genomic_DNA"/>
</dbReference>
<dbReference type="Pfam" id="PF01047">
    <property type="entry name" value="MarR"/>
    <property type="match status" value="1"/>
</dbReference>
<name>A0ABY1K1F7_9BACL</name>
<evidence type="ECO:0000256" key="1">
    <source>
        <dbReference type="ARBA" id="ARBA00023015"/>
    </source>
</evidence>
<evidence type="ECO:0000313" key="6">
    <source>
        <dbReference type="EMBL" id="SIR12516.1"/>
    </source>
</evidence>
<evidence type="ECO:0000256" key="3">
    <source>
        <dbReference type="ARBA" id="ARBA00023163"/>
    </source>
</evidence>
<dbReference type="Proteomes" id="UP000186666">
    <property type="component" value="Unassembled WGS sequence"/>
</dbReference>
<dbReference type="InterPro" id="IPR036388">
    <property type="entry name" value="WH-like_DNA-bd_sf"/>
</dbReference>
<feature type="domain" description="HTH marR-type" evidence="5">
    <location>
        <begin position="47"/>
        <end position="91"/>
    </location>
</feature>
<dbReference type="InterPro" id="IPR026282">
    <property type="entry name" value="MJ1563"/>
</dbReference>
<accession>A0ABY1K1F7</accession>
<keyword evidence="1 4" id="KW-0805">Transcription regulation</keyword>
<evidence type="ECO:0000256" key="2">
    <source>
        <dbReference type="ARBA" id="ARBA00023125"/>
    </source>
</evidence>
<evidence type="ECO:0000259" key="5">
    <source>
        <dbReference type="Pfam" id="PF01047"/>
    </source>
</evidence>
<evidence type="ECO:0000256" key="4">
    <source>
        <dbReference type="PIRNR" id="PIRNR006707"/>
    </source>
</evidence>
<proteinExistence type="inferred from homology"/>
<gene>
    <name evidence="6" type="ORF">SAMN05421578_107157</name>
</gene>
<dbReference type="InterPro" id="IPR036390">
    <property type="entry name" value="WH_DNA-bd_sf"/>
</dbReference>
<dbReference type="InterPro" id="IPR052362">
    <property type="entry name" value="HTH-GbsR_regulator"/>
</dbReference>
<dbReference type="PANTHER" id="PTHR38465">
    <property type="entry name" value="HTH-TYPE TRANSCRIPTIONAL REGULATOR MJ1563-RELATED"/>
    <property type="match status" value="1"/>
</dbReference>
<comment type="similarity">
    <text evidence="4">Belongs to the GbsR family.</text>
</comment>